<dbReference type="InterPro" id="IPR003197">
    <property type="entry name" value="QCR7"/>
</dbReference>
<dbReference type="GO" id="GO:0045275">
    <property type="term" value="C:respiratory chain complex III"/>
    <property type="evidence" value="ECO:0007669"/>
    <property type="project" value="InterPro"/>
</dbReference>
<dbReference type="AlphaFoldDB" id="A0A084WUL9"/>
<sequence>MAAMVVQRAAGSFARSFGRIYVLTSPPSPSAVAASVYNQRTRTIATGTTTLSSTGAGGNDGNSPTGHLTMSSASKQLSAADIKRIPDGEVRKSVFISQSNDVFTNLALEDWIYRHFDLTHHHILMLWINKPAVVVGRHQNPFAETNVSALERNGIELARRNSGGGAVYHDLGNLNCTFFMPRARYDRKYNLNLMIRALYREYGINAELSDRDDIVLLGKKISGTAAKLGQPNAYHHCTLLVNSNKLHLGSSLAKDNVEITSKATASVPSPIKNLVDVNRTVNIQQLLSAIGYEFLRTPATQLTDGGRDLLMKQRGFQLINPTDKWFPGITELRQNFAAWDWRFGKTPAFSVQKAIQLKAGGTAGGQQQQHEMKVKVDVEKALIKEINLILPNHDPIPVVSDMIGRPYSEDCFHGIADALKAALSKWAYNMAGFNQYGLHRDDCLYENDDVKEAIRRLPEKLKDERNFRITRALHLSMTKTILPKEQWTKYEEDTKYLEPYLNEVIRERDEKLKWESNK</sequence>
<evidence type="ECO:0000256" key="1">
    <source>
        <dbReference type="ARBA" id="ARBA00004443"/>
    </source>
</evidence>
<dbReference type="SUPFAM" id="SSF55681">
    <property type="entry name" value="Class II aaRS and biotin synthetases"/>
    <property type="match status" value="1"/>
</dbReference>
<dbReference type="Proteomes" id="UP000030765">
    <property type="component" value="Unassembled WGS sequence"/>
</dbReference>
<comment type="subcellular location">
    <subcellularLocation>
        <location evidence="1">Mitochondrion inner membrane</location>
        <topology evidence="1">Peripheral membrane protein</topology>
        <orientation evidence="1">Matrix side</orientation>
    </subcellularLocation>
</comment>
<dbReference type="GO" id="GO:0005743">
    <property type="term" value="C:mitochondrial inner membrane"/>
    <property type="evidence" value="ECO:0007669"/>
    <property type="project" value="UniProtKB-SubCell"/>
</dbReference>
<dbReference type="GO" id="GO:0017118">
    <property type="term" value="F:lipoyltransferase activity"/>
    <property type="evidence" value="ECO:0007669"/>
    <property type="project" value="TreeGrafter"/>
</dbReference>
<dbReference type="FunFam" id="3.30.930.10:FF:000045">
    <property type="entry name" value="lipoyltransferase 1, mitochondrial"/>
    <property type="match status" value="1"/>
</dbReference>
<dbReference type="VEuPathDB" id="VectorBase:ASIC022361"/>
<evidence type="ECO:0000256" key="9">
    <source>
        <dbReference type="ARBA" id="ARBA00022982"/>
    </source>
</evidence>
<reference evidence="17 19" key="1">
    <citation type="journal article" date="2014" name="BMC Genomics">
        <title>Genome sequence of Anopheles sinensis provides insight into genetics basis of mosquito competence for malaria parasites.</title>
        <authorList>
            <person name="Zhou D."/>
            <person name="Zhang D."/>
            <person name="Ding G."/>
            <person name="Shi L."/>
            <person name="Hou Q."/>
            <person name="Ye Y."/>
            <person name="Xu Y."/>
            <person name="Zhou H."/>
            <person name="Xiong C."/>
            <person name="Li S."/>
            <person name="Yu J."/>
            <person name="Hong S."/>
            <person name="Yu X."/>
            <person name="Zou P."/>
            <person name="Chen C."/>
            <person name="Chang X."/>
            <person name="Wang W."/>
            <person name="Lv Y."/>
            <person name="Sun Y."/>
            <person name="Ma L."/>
            <person name="Shen B."/>
            <person name="Zhu C."/>
        </authorList>
    </citation>
    <scope>NUCLEOTIDE SEQUENCE [LARGE SCALE GENOMIC DNA]</scope>
</reference>
<keyword evidence="6" id="KW-0813">Transport</keyword>
<evidence type="ECO:0000256" key="5">
    <source>
        <dbReference type="ARBA" id="ARBA00016323"/>
    </source>
</evidence>
<evidence type="ECO:0000256" key="7">
    <source>
        <dbReference type="ARBA" id="ARBA00022660"/>
    </source>
</evidence>
<evidence type="ECO:0000256" key="15">
    <source>
        <dbReference type="ARBA" id="ARBA00046393"/>
    </source>
</evidence>
<dbReference type="Gene3D" id="1.10.1090.10">
    <property type="entry name" value="Cytochrome b-c1 complex subunit 7"/>
    <property type="match status" value="1"/>
</dbReference>
<keyword evidence="10" id="KW-0496">Mitochondrion</keyword>
<accession>A0A084WUL9</accession>
<dbReference type="SUPFAM" id="SSF81524">
    <property type="entry name" value="14 kDa protein of cytochrome bc1 complex (Ubiquinol-cytochrome c reductase)"/>
    <property type="match status" value="1"/>
</dbReference>
<keyword evidence="9" id="KW-0249">Electron transport</keyword>
<keyword evidence="7" id="KW-0679">Respiratory chain</keyword>
<keyword evidence="11" id="KW-0472">Membrane</keyword>
<evidence type="ECO:0000256" key="14">
    <source>
        <dbReference type="ARBA" id="ARBA00032927"/>
    </source>
</evidence>
<evidence type="ECO:0000259" key="16">
    <source>
        <dbReference type="PROSITE" id="PS51733"/>
    </source>
</evidence>
<evidence type="ECO:0000256" key="8">
    <source>
        <dbReference type="ARBA" id="ARBA00022792"/>
    </source>
</evidence>
<evidence type="ECO:0000256" key="10">
    <source>
        <dbReference type="ARBA" id="ARBA00023128"/>
    </source>
</evidence>
<evidence type="ECO:0000256" key="11">
    <source>
        <dbReference type="ARBA" id="ARBA00023136"/>
    </source>
</evidence>
<protein>
    <recommendedName>
        <fullName evidence="5">Cytochrome b-c1 complex subunit 7</fullName>
    </recommendedName>
    <alternativeName>
        <fullName evidence="13">Complex III subunit 7</fullName>
    </alternativeName>
    <alternativeName>
        <fullName evidence="12">Complex III subunit VII</fullName>
    </alternativeName>
    <alternativeName>
        <fullName evidence="14">Ubiquinol-cytochrome c reductase complex 14 kDa protein</fullName>
    </alternativeName>
</protein>
<dbReference type="VEuPathDB" id="VectorBase:ASIS017179"/>
<keyword evidence="19" id="KW-1185">Reference proteome</keyword>
<dbReference type="FunFam" id="1.10.1090.10:FF:000001">
    <property type="entry name" value="Cytochrome b-c1 complex subunit 7"/>
    <property type="match status" value="1"/>
</dbReference>
<dbReference type="GO" id="GO:0009249">
    <property type="term" value="P:protein lipoylation"/>
    <property type="evidence" value="ECO:0007669"/>
    <property type="project" value="InterPro"/>
</dbReference>
<feature type="domain" description="BPL/LPL catalytic" evidence="16">
    <location>
        <begin position="118"/>
        <end position="302"/>
    </location>
</feature>
<keyword evidence="8" id="KW-0999">Mitochondrion inner membrane</keyword>
<dbReference type="Pfam" id="PF02271">
    <property type="entry name" value="UCR_14kD"/>
    <property type="match status" value="1"/>
</dbReference>
<dbReference type="UniPathway" id="UPA00537">
    <property type="reaction ID" value="UER00595"/>
</dbReference>
<dbReference type="EnsemblMetazoa" id="ASIC022361-RA">
    <property type="protein sequence ID" value="ASIC022361-PA"/>
    <property type="gene ID" value="ASIC022361"/>
</dbReference>
<name>A0A084WUL9_ANOSI</name>
<evidence type="ECO:0000256" key="6">
    <source>
        <dbReference type="ARBA" id="ARBA00022448"/>
    </source>
</evidence>
<gene>
    <name evidence="17" type="ORF">ZHAS_00022361</name>
</gene>
<dbReference type="CDD" id="cd16443">
    <property type="entry name" value="LplA"/>
    <property type="match status" value="1"/>
</dbReference>
<dbReference type="EMBL" id="KE525423">
    <property type="protein sequence ID" value="KFB53913.1"/>
    <property type="molecule type" value="Genomic_DNA"/>
</dbReference>
<reference evidence="18" key="2">
    <citation type="submission" date="2020-05" db="UniProtKB">
        <authorList>
            <consortium name="EnsemblMetazoa"/>
        </authorList>
    </citation>
    <scope>IDENTIFICATION</scope>
</reference>
<evidence type="ECO:0000256" key="12">
    <source>
        <dbReference type="ARBA" id="ARBA00031021"/>
    </source>
</evidence>
<dbReference type="EMBL" id="ATLV01027100">
    <property type="status" value="NOT_ANNOTATED_CDS"/>
    <property type="molecule type" value="Genomic_DNA"/>
</dbReference>
<dbReference type="InterPro" id="IPR004562">
    <property type="entry name" value="LipoylTrfase_LipoateP_Ligase"/>
</dbReference>
<dbReference type="OMA" id="EDWIYRH"/>
<evidence type="ECO:0000256" key="4">
    <source>
        <dbReference type="ARBA" id="ARBA00008554"/>
    </source>
</evidence>
<dbReference type="Gene3D" id="3.30.930.10">
    <property type="entry name" value="Bira Bifunctional Protein, Domain 2"/>
    <property type="match status" value="1"/>
</dbReference>
<evidence type="ECO:0000313" key="19">
    <source>
        <dbReference type="Proteomes" id="UP000030765"/>
    </source>
</evidence>
<dbReference type="GO" id="GO:0006122">
    <property type="term" value="P:mitochondrial electron transport, ubiquinol to cytochrome c"/>
    <property type="evidence" value="ECO:0007669"/>
    <property type="project" value="InterPro"/>
</dbReference>
<dbReference type="STRING" id="74873.A0A084WUL9"/>
<dbReference type="PANTHER" id="PTHR12561">
    <property type="entry name" value="LIPOATE-PROTEIN LIGASE"/>
    <property type="match status" value="1"/>
</dbReference>
<dbReference type="InterPro" id="IPR045864">
    <property type="entry name" value="aa-tRNA-synth_II/BPL/LPL"/>
</dbReference>
<dbReference type="OrthoDB" id="201621at2759"/>
<comment type="similarity">
    <text evidence="4">Belongs to the UQCRB/QCR7 family.</text>
</comment>
<evidence type="ECO:0000256" key="3">
    <source>
        <dbReference type="ARBA" id="ARBA00008242"/>
    </source>
</evidence>
<dbReference type="InterPro" id="IPR036544">
    <property type="entry name" value="QCR7_sf"/>
</dbReference>
<evidence type="ECO:0000313" key="17">
    <source>
        <dbReference type="EMBL" id="KFB53913.1"/>
    </source>
</evidence>
<evidence type="ECO:0000256" key="2">
    <source>
        <dbReference type="ARBA" id="ARBA00005085"/>
    </source>
</evidence>
<evidence type="ECO:0000313" key="18">
    <source>
        <dbReference type="EnsemblMetazoa" id="ASIC022361-PA"/>
    </source>
</evidence>
<evidence type="ECO:0000256" key="13">
    <source>
        <dbReference type="ARBA" id="ARBA00031684"/>
    </source>
</evidence>
<comment type="pathway">
    <text evidence="2">Protein modification; protein lipoylation via exogenous pathway; protein N(6)-(lipoyl)lysine from lipoate: step 2/2.</text>
</comment>
<comment type="subunit">
    <text evidence="15">Component of the ubiquinol-cytochrome c oxidoreductase (cytochrome b-c1 complex, complex III, CIII), a multisubunit enzyme composed of 11 subunits. The complex is composed of 3 respiratory subunits cytochrome b, cytochrome c1 and Rieske protein UQCRFS1, 2 core protein subunits UQCRC1/QCR1 and UQCRC2/QCR2, and 6 low-molecular weight protein subunits UQCRH/QCR6, UQCRB/QCR7, UQCRQ/QCR8, UQCR10/QCR9, UQCR11/QCR10 and subunit 9, the cleavage product of Rieske protein UQCRFS1. The complex exists as an obligatory dimer and forms supercomplexes (SCs) in the inner mitochondrial membrane with NADH-ubiquinone oxidoreductase (complex I, CI) and cytochrome c oxidase (complex IV, CIV), resulting in different assemblies (supercomplex SCI(1)III(2)IV(1) and megacomplex MCI(2)III(2)IV(2)).</text>
</comment>
<organism evidence="17">
    <name type="scientific">Anopheles sinensis</name>
    <name type="common">Mosquito</name>
    <dbReference type="NCBI Taxonomy" id="74873"/>
    <lineage>
        <taxon>Eukaryota</taxon>
        <taxon>Metazoa</taxon>
        <taxon>Ecdysozoa</taxon>
        <taxon>Arthropoda</taxon>
        <taxon>Hexapoda</taxon>
        <taxon>Insecta</taxon>
        <taxon>Pterygota</taxon>
        <taxon>Neoptera</taxon>
        <taxon>Endopterygota</taxon>
        <taxon>Diptera</taxon>
        <taxon>Nematocera</taxon>
        <taxon>Culicoidea</taxon>
        <taxon>Culicidae</taxon>
        <taxon>Anophelinae</taxon>
        <taxon>Anopheles</taxon>
    </lineage>
</organism>
<dbReference type="PROSITE" id="PS51733">
    <property type="entry name" value="BPL_LPL_CATALYTIC"/>
    <property type="match status" value="1"/>
</dbReference>
<dbReference type="PANTHER" id="PTHR12561:SF3">
    <property type="entry name" value="LIPOYLTRANSFERASE 1, MITOCHONDRIAL"/>
    <property type="match status" value="1"/>
</dbReference>
<comment type="similarity">
    <text evidence="3">Belongs to the LplA family.</text>
</comment>
<proteinExistence type="inferred from homology"/>
<dbReference type="InterPro" id="IPR004143">
    <property type="entry name" value="BPL_LPL_catalytic"/>
</dbReference>
<dbReference type="Pfam" id="PF21948">
    <property type="entry name" value="LplA-B_cat"/>
    <property type="match status" value="1"/>
</dbReference>